<feature type="transmembrane region" description="Helical" evidence="14">
    <location>
        <begin position="124"/>
        <end position="141"/>
    </location>
</feature>
<protein>
    <submittedName>
        <fullName evidence="15">DUF1211 domain-containing protein</fullName>
    </submittedName>
</protein>
<evidence type="ECO:0000256" key="8">
    <source>
        <dbReference type="ARBA" id="ARBA00022989"/>
    </source>
</evidence>
<dbReference type="Proteomes" id="UP000734511">
    <property type="component" value="Unassembled WGS sequence"/>
</dbReference>
<evidence type="ECO:0000256" key="1">
    <source>
        <dbReference type="ARBA" id="ARBA00004141"/>
    </source>
</evidence>
<evidence type="ECO:0000256" key="2">
    <source>
        <dbReference type="ARBA" id="ARBA00006920"/>
    </source>
</evidence>
<evidence type="ECO:0000313" key="15">
    <source>
        <dbReference type="EMBL" id="NJP46965.1"/>
    </source>
</evidence>
<gene>
    <name evidence="15" type="ORF">HCN08_26680</name>
</gene>
<feature type="compositionally biased region" description="Basic residues" evidence="13">
    <location>
        <begin position="8"/>
        <end position="22"/>
    </location>
</feature>
<evidence type="ECO:0000256" key="12">
    <source>
        <dbReference type="ARBA" id="ARBA00034430"/>
    </source>
</evidence>
<evidence type="ECO:0000256" key="14">
    <source>
        <dbReference type="SAM" id="Phobius"/>
    </source>
</evidence>
<dbReference type="PANTHER" id="PTHR31462:SF5">
    <property type="entry name" value="ENDOSOMAL_LYSOSOMAL PROTON CHANNEL TMEM175"/>
    <property type="match status" value="1"/>
</dbReference>
<feature type="transmembrane region" description="Helical" evidence="14">
    <location>
        <begin position="86"/>
        <end position="104"/>
    </location>
</feature>
<evidence type="ECO:0000256" key="13">
    <source>
        <dbReference type="SAM" id="MobiDB-lite"/>
    </source>
</evidence>
<keyword evidence="10 14" id="KW-0472">Membrane</keyword>
<feature type="region of interest" description="Disordered" evidence="13">
    <location>
        <begin position="1"/>
        <end position="59"/>
    </location>
</feature>
<keyword evidence="6" id="KW-0631">Potassium channel</keyword>
<comment type="similarity">
    <text evidence="2">Belongs to the TMEM175 family.</text>
</comment>
<accession>A0ABX0ZVF2</accession>
<dbReference type="Pfam" id="PF06736">
    <property type="entry name" value="TMEM175"/>
    <property type="match status" value="1"/>
</dbReference>
<evidence type="ECO:0000256" key="9">
    <source>
        <dbReference type="ARBA" id="ARBA00023065"/>
    </source>
</evidence>
<evidence type="ECO:0000256" key="6">
    <source>
        <dbReference type="ARBA" id="ARBA00022826"/>
    </source>
</evidence>
<evidence type="ECO:0000256" key="11">
    <source>
        <dbReference type="ARBA" id="ARBA00023303"/>
    </source>
</evidence>
<comment type="subcellular location">
    <subcellularLocation>
        <location evidence="1">Membrane</location>
        <topology evidence="1">Multi-pass membrane protein</topology>
    </subcellularLocation>
</comment>
<evidence type="ECO:0000256" key="5">
    <source>
        <dbReference type="ARBA" id="ARBA00022692"/>
    </source>
</evidence>
<proteinExistence type="inferred from homology"/>
<feature type="transmembrane region" description="Helical" evidence="14">
    <location>
        <begin position="153"/>
        <end position="171"/>
    </location>
</feature>
<comment type="catalytic activity">
    <reaction evidence="12">
        <text>K(+)(in) = K(+)(out)</text>
        <dbReference type="Rhea" id="RHEA:29463"/>
        <dbReference type="ChEBI" id="CHEBI:29103"/>
    </reaction>
</comment>
<dbReference type="PANTHER" id="PTHR31462">
    <property type="entry name" value="ENDOSOMAL/LYSOSOMAL POTASSIUM CHANNEL TMEM175"/>
    <property type="match status" value="1"/>
</dbReference>
<keyword evidence="5 14" id="KW-0812">Transmembrane</keyword>
<evidence type="ECO:0000313" key="16">
    <source>
        <dbReference type="Proteomes" id="UP000734511"/>
    </source>
</evidence>
<keyword evidence="16" id="KW-1185">Reference proteome</keyword>
<name>A0ABX0ZVF2_9ACTN</name>
<dbReference type="EMBL" id="JAATEJ010000025">
    <property type="protein sequence ID" value="NJP46965.1"/>
    <property type="molecule type" value="Genomic_DNA"/>
</dbReference>
<evidence type="ECO:0000256" key="3">
    <source>
        <dbReference type="ARBA" id="ARBA00022448"/>
    </source>
</evidence>
<feature type="transmembrane region" description="Helical" evidence="14">
    <location>
        <begin position="191"/>
        <end position="212"/>
    </location>
</feature>
<dbReference type="InterPro" id="IPR010617">
    <property type="entry name" value="TMEM175-like"/>
</dbReference>
<keyword evidence="11" id="KW-0407">Ion channel</keyword>
<comment type="caution">
    <text evidence="15">The sequence shown here is derived from an EMBL/GenBank/DDBJ whole genome shotgun (WGS) entry which is preliminary data.</text>
</comment>
<sequence length="286" mass="30627">MRGGGGAGRRRGWPRGRLRRGGRAYGRLPRFPRPVRRPGPYGGRTNHRKGDAPSQAGRTAVFRPFSVQPSAGSSRFHRAETARAEAFSDGVFSIAATILVIGLLAPPHRPGGLGRALARQWPAYLGYIASFSYIAVIWLNHHQAFVRIRVMNRGLHAANLFVLFTTAVLAFPTDVVADAVQADVAGRDARVAVALYAGIAAALCLSWVVLYYRLHVCPGLLESGVEPAYVTHGIIRSALGALVYCLVGFLGWLVTPLIALVGFALLPAFYFATSEGLPGGRETAGA</sequence>
<keyword evidence="3" id="KW-0813">Transport</keyword>
<organism evidence="15 16">
    <name type="scientific">Actinacidiphila epipremni</name>
    <dbReference type="NCBI Taxonomy" id="2053013"/>
    <lineage>
        <taxon>Bacteria</taxon>
        <taxon>Bacillati</taxon>
        <taxon>Actinomycetota</taxon>
        <taxon>Actinomycetes</taxon>
        <taxon>Kitasatosporales</taxon>
        <taxon>Streptomycetaceae</taxon>
        <taxon>Actinacidiphila</taxon>
    </lineage>
</organism>
<keyword evidence="7" id="KW-0630">Potassium</keyword>
<evidence type="ECO:0000256" key="7">
    <source>
        <dbReference type="ARBA" id="ARBA00022958"/>
    </source>
</evidence>
<keyword evidence="8 14" id="KW-1133">Transmembrane helix</keyword>
<keyword evidence="9" id="KW-0406">Ion transport</keyword>
<evidence type="ECO:0000256" key="10">
    <source>
        <dbReference type="ARBA" id="ARBA00023136"/>
    </source>
</evidence>
<keyword evidence="4" id="KW-0633">Potassium transport</keyword>
<feature type="transmembrane region" description="Helical" evidence="14">
    <location>
        <begin position="241"/>
        <end position="272"/>
    </location>
</feature>
<evidence type="ECO:0000256" key="4">
    <source>
        <dbReference type="ARBA" id="ARBA00022538"/>
    </source>
</evidence>
<reference evidence="15 16" key="1">
    <citation type="submission" date="2020-03" db="EMBL/GenBank/DDBJ databases">
        <title>WGS of actinomycetes isolated from Thailand.</title>
        <authorList>
            <person name="Thawai C."/>
        </authorList>
    </citation>
    <scope>NUCLEOTIDE SEQUENCE [LARGE SCALE GENOMIC DNA]</scope>
    <source>
        <strain evidence="15 16">PRB2-1</strain>
    </source>
</reference>